<dbReference type="EMBL" id="LAXI01000047">
    <property type="protein sequence ID" value="KRS12006.1"/>
    <property type="molecule type" value="Genomic_DNA"/>
</dbReference>
<dbReference type="AlphaFoldDB" id="A0A0T5NTF6"/>
<accession>A0A0T5NTF6</accession>
<dbReference type="GO" id="GO:0004519">
    <property type="term" value="F:endonuclease activity"/>
    <property type="evidence" value="ECO:0007669"/>
    <property type="project" value="UniProtKB-KW"/>
</dbReference>
<evidence type="ECO:0000313" key="3">
    <source>
        <dbReference type="Proteomes" id="UP000051401"/>
    </source>
</evidence>
<keyword evidence="2" id="KW-0255">Endonuclease</keyword>
<dbReference type="RefSeq" id="WP_057821893.1">
    <property type="nucleotide sequence ID" value="NZ_LAXI01000047.1"/>
</dbReference>
<gene>
    <name evidence="2" type="ORF">XM52_28400</name>
</gene>
<name>A0A0T5NTF6_9RHOB</name>
<dbReference type="STRING" id="540747.SAMN04488031_13014"/>
<protein>
    <submittedName>
        <fullName evidence="2">Endonuclease</fullName>
    </submittedName>
</protein>
<feature type="domain" description="MobA/VirD2-like nuclease" evidence="1">
    <location>
        <begin position="89"/>
        <end position="206"/>
    </location>
</feature>
<dbReference type="Pfam" id="PF03432">
    <property type="entry name" value="Relaxase"/>
    <property type="match status" value="1"/>
</dbReference>
<keyword evidence="3" id="KW-1185">Reference proteome</keyword>
<keyword evidence="2" id="KW-0540">Nuclease</keyword>
<evidence type="ECO:0000313" key="2">
    <source>
        <dbReference type="EMBL" id="KRS12006.1"/>
    </source>
</evidence>
<sequence length="777" mass="87341">MRLNDAVDAVTGEVFRDGWSRIRGSMQGLHVAKQTQLTRAAAGHRPAVFKAIRGGGTHTKSQLANQLDYLTTKSTHIVDSSGFLDGKSKLEAGDIKDLTERFAKRWDAGFKPKLGQTTHMLMSFPIGTRGEDVRDIATDVAERFFQTDEGHFDYIIAVHEDRDHPHAHLVLNRRSQEGEFFFLGRNHRFNYDDFRLAMVEEAEKYGVRLEATRRVDRGVVHYPARTSEVYAAKEEGRAPRERERVGTDLTRTLAEIANTRTVYHSLAAEASREAREDIAAALFRAGEVLARGGQVDRTGDVYMAEDQSFEDLRSLYAEKLARVQGMIAEKPDAERPVLEKRLIEIQTQVQHMQPLGLRSSTLSEPPSEGGIYSEANIDASQRERLAEPDLRSRIDVALRGTGISTSEVVARIEIGASSAALEHQWIANDLSKVAETRDLNLERRADLEQARDVLNDVHVELGTLLERENVLRRDGVMEAEPVSEGFHYHEGAVRAMEGTIRQEMRAEGLTAQQVEDQDWEVVSKAERRIETEQRAYLEAHPDLLARPGDVIDRSEPYRETITDAARASEITREVDRIMEGRDVRTPVADAVTDDLRARYPDMPSHLARGLGATYAAVVEIRDTEVINQVRRETEMREGLGVGTRDDILAARDETAPQSDRADRLADEIARVLDHERAGELSAPFETEAERDAFRGEIARVLDDRQLERLTSGDADALEKVLEDRLDRLYVAKVYLQSDAATANTEALRQVVDDLADTEYEKHRATDVDGETERGQVH</sequence>
<dbReference type="InterPro" id="IPR005094">
    <property type="entry name" value="Endonuclease_MobA/VirD2"/>
</dbReference>
<dbReference type="PATRIC" id="fig|540747.5.peg.4816"/>
<proteinExistence type="predicted"/>
<reference evidence="2 3" key="1">
    <citation type="submission" date="2015-04" db="EMBL/GenBank/DDBJ databases">
        <title>The draft genome sequence of Roseovarius indicus B108T.</title>
        <authorList>
            <person name="Li G."/>
            <person name="Lai Q."/>
            <person name="Shao Z."/>
            <person name="Yan P."/>
        </authorList>
    </citation>
    <scope>NUCLEOTIDE SEQUENCE [LARGE SCALE GENOMIC DNA]</scope>
    <source>
        <strain evidence="2 3">B108</strain>
    </source>
</reference>
<dbReference type="Proteomes" id="UP000051401">
    <property type="component" value="Unassembled WGS sequence"/>
</dbReference>
<organism evidence="2 3">
    <name type="scientific">Roseovarius indicus</name>
    <dbReference type="NCBI Taxonomy" id="540747"/>
    <lineage>
        <taxon>Bacteria</taxon>
        <taxon>Pseudomonadati</taxon>
        <taxon>Pseudomonadota</taxon>
        <taxon>Alphaproteobacteria</taxon>
        <taxon>Rhodobacterales</taxon>
        <taxon>Roseobacteraceae</taxon>
        <taxon>Roseovarius</taxon>
    </lineage>
</organism>
<keyword evidence="2" id="KW-0378">Hydrolase</keyword>
<evidence type="ECO:0000259" key="1">
    <source>
        <dbReference type="Pfam" id="PF03432"/>
    </source>
</evidence>
<comment type="caution">
    <text evidence="2">The sequence shown here is derived from an EMBL/GenBank/DDBJ whole genome shotgun (WGS) entry which is preliminary data.</text>
</comment>